<feature type="signal peptide" evidence="1">
    <location>
        <begin position="1"/>
        <end position="18"/>
    </location>
</feature>
<keyword evidence="1" id="KW-0732">Signal</keyword>
<evidence type="ECO:0000313" key="3">
    <source>
        <dbReference type="Proteomes" id="UP001139344"/>
    </source>
</evidence>
<comment type="caution">
    <text evidence="2">The sequence shown here is derived from an EMBL/GenBank/DDBJ whole genome shotgun (WGS) entry which is preliminary data.</text>
</comment>
<sequence length="148" mass="16751">MKKIIFLALIFVNMSAFAQRQTPRELVDDFFEAFHAQDTTELKTFAHEGARLESVSIDAEGSTKLITGDYSKFLKGIASIPADATFEEKLHEFRVEENGPLATVTTPYSFYYNGAFSHCGVNSFQLVQFNGKWKIVYLIDTRTTQDCD</sequence>
<keyword evidence="3" id="KW-1185">Reference proteome</keyword>
<name>A0A9X1UXD6_9FLAO</name>
<dbReference type="Gene3D" id="3.10.450.50">
    <property type="match status" value="1"/>
</dbReference>
<dbReference type="EMBL" id="JAJSON010000023">
    <property type="protein sequence ID" value="MCG9972080.1"/>
    <property type="molecule type" value="Genomic_DNA"/>
</dbReference>
<evidence type="ECO:0000256" key="1">
    <source>
        <dbReference type="SAM" id="SignalP"/>
    </source>
</evidence>
<dbReference type="RefSeq" id="WP_240098967.1">
    <property type="nucleotide sequence ID" value="NZ_JAJSON010000023.1"/>
</dbReference>
<gene>
    <name evidence="2" type="ORF">LU635_10575</name>
</gene>
<dbReference type="Proteomes" id="UP001139344">
    <property type="component" value="Unassembled WGS sequence"/>
</dbReference>
<dbReference type="AlphaFoldDB" id="A0A9X1UXD6"/>
<organism evidence="2 3">
    <name type="scientific">Christiangramia crocea</name>
    <dbReference type="NCBI Taxonomy" id="2904124"/>
    <lineage>
        <taxon>Bacteria</taxon>
        <taxon>Pseudomonadati</taxon>
        <taxon>Bacteroidota</taxon>
        <taxon>Flavobacteriia</taxon>
        <taxon>Flavobacteriales</taxon>
        <taxon>Flavobacteriaceae</taxon>
        <taxon>Christiangramia</taxon>
    </lineage>
</organism>
<accession>A0A9X1UXD6</accession>
<dbReference type="InterPro" id="IPR032710">
    <property type="entry name" value="NTF2-like_dom_sf"/>
</dbReference>
<feature type="chain" id="PRO_5040871814" evidence="1">
    <location>
        <begin position="19"/>
        <end position="148"/>
    </location>
</feature>
<reference evidence="2" key="1">
    <citation type="submission" date="2021-12" db="EMBL/GenBank/DDBJ databases">
        <title>Description of Gramella crocea sp. nov., a new bacterium isolated from activated sludge.</title>
        <authorList>
            <person name="Zhang X."/>
        </authorList>
    </citation>
    <scope>NUCLEOTIDE SEQUENCE</scope>
    <source>
        <strain evidence="2">YB25</strain>
    </source>
</reference>
<evidence type="ECO:0000313" key="2">
    <source>
        <dbReference type="EMBL" id="MCG9972080.1"/>
    </source>
</evidence>
<dbReference type="SUPFAM" id="SSF54427">
    <property type="entry name" value="NTF2-like"/>
    <property type="match status" value="1"/>
</dbReference>
<proteinExistence type="predicted"/>
<protein>
    <submittedName>
        <fullName evidence="2">Nuclear transport factor 2 family protein</fullName>
    </submittedName>
</protein>